<evidence type="ECO:0000313" key="3">
    <source>
        <dbReference type="Proteomes" id="UP001151699"/>
    </source>
</evidence>
<accession>A0A9Q0MW36</accession>
<name>A0A9Q0MW36_9DIPT</name>
<protein>
    <recommendedName>
        <fullName evidence="4">Venom protein</fullName>
    </recommendedName>
</protein>
<reference evidence="2" key="1">
    <citation type="submission" date="2022-07" db="EMBL/GenBank/DDBJ databases">
        <authorList>
            <person name="Trinca V."/>
            <person name="Uliana J.V.C."/>
            <person name="Torres T.T."/>
            <person name="Ward R.J."/>
            <person name="Monesi N."/>
        </authorList>
    </citation>
    <scope>NUCLEOTIDE SEQUENCE</scope>
    <source>
        <strain evidence="2">HSMRA1968</strain>
        <tissue evidence="2">Whole embryos</tissue>
    </source>
</reference>
<evidence type="ECO:0008006" key="4">
    <source>
        <dbReference type="Google" id="ProtNLM"/>
    </source>
</evidence>
<keyword evidence="1" id="KW-0732">Signal</keyword>
<dbReference type="EMBL" id="WJQU01000003">
    <property type="protein sequence ID" value="KAJ6638374.1"/>
    <property type="molecule type" value="Genomic_DNA"/>
</dbReference>
<keyword evidence="3" id="KW-1185">Reference proteome</keyword>
<feature type="signal peptide" evidence="1">
    <location>
        <begin position="1"/>
        <end position="19"/>
    </location>
</feature>
<organism evidence="2 3">
    <name type="scientific">Pseudolycoriella hygida</name>
    <dbReference type="NCBI Taxonomy" id="35572"/>
    <lineage>
        <taxon>Eukaryota</taxon>
        <taxon>Metazoa</taxon>
        <taxon>Ecdysozoa</taxon>
        <taxon>Arthropoda</taxon>
        <taxon>Hexapoda</taxon>
        <taxon>Insecta</taxon>
        <taxon>Pterygota</taxon>
        <taxon>Neoptera</taxon>
        <taxon>Endopterygota</taxon>
        <taxon>Diptera</taxon>
        <taxon>Nematocera</taxon>
        <taxon>Sciaroidea</taxon>
        <taxon>Sciaridae</taxon>
        <taxon>Pseudolycoriella</taxon>
    </lineage>
</organism>
<sequence>MKALVSLVIIMFAFKNLQHIQPLEVKDLDLDYFASLQEIMIRLRDHIKRVLEITFTIHERCMVHLHDSIEMLTSEQLADLNNALDQLNQSNTTDVQKRMILQLSKEIDRIEKCLEKTDQVETILHENLLVFVTNVDTILARINNLLESPFDESKIDLVFEYLHNSGIYKIKNKLLRDCELGYSEVKRCVDVVTNFLPLFYQAAIDDADEILRSKTDIVRNYIRQCKVIQQSFPETLQIGVTDAVARKYAAVITKIRQCIAEASTKAEDKYEKILDTDSKNRISVKNYFIAMKRETKKHGSFSTFYDKYVQVKKFMYSREESLKLMLEEYKNECSFLWSNLKECFGTLEIANVVNWENTHLLQ</sequence>
<dbReference type="AlphaFoldDB" id="A0A9Q0MW36"/>
<evidence type="ECO:0000313" key="2">
    <source>
        <dbReference type="EMBL" id="KAJ6638374.1"/>
    </source>
</evidence>
<feature type="chain" id="PRO_5040400482" description="Venom protein" evidence="1">
    <location>
        <begin position="20"/>
        <end position="362"/>
    </location>
</feature>
<evidence type="ECO:0000256" key="1">
    <source>
        <dbReference type="SAM" id="SignalP"/>
    </source>
</evidence>
<comment type="caution">
    <text evidence="2">The sequence shown here is derived from an EMBL/GenBank/DDBJ whole genome shotgun (WGS) entry which is preliminary data.</text>
</comment>
<gene>
    <name evidence="2" type="ORF">Bhyg_11109</name>
</gene>
<proteinExistence type="predicted"/>
<dbReference type="Proteomes" id="UP001151699">
    <property type="component" value="Chromosome X"/>
</dbReference>